<keyword evidence="1" id="KW-0472">Membrane</keyword>
<dbReference type="GO" id="GO:0005886">
    <property type="term" value="C:plasma membrane"/>
    <property type="evidence" value="ECO:0007669"/>
    <property type="project" value="UniProtKB-SubCell"/>
</dbReference>
<keyword evidence="1 2" id="KW-0812">Transmembrane</keyword>
<keyword evidence="1" id="KW-1133">Transmembrane helix</keyword>
<feature type="transmembrane region" description="Helical" evidence="1">
    <location>
        <begin position="162"/>
        <end position="185"/>
    </location>
</feature>
<evidence type="ECO:0000313" key="2">
    <source>
        <dbReference type="EMBL" id="GAM14567.1"/>
    </source>
</evidence>
<dbReference type="RefSeq" id="WP_041966303.1">
    <property type="nucleotide sequence ID" value="NZ_BASE01000060.1"/>
</dbReference>
<name>A0A0A8X694_MESS1</name>
<feature type="transmembrane region" description="Helical" evidence="1">
    <location>
        <begin position="54"/>
        <end position="72"/>
    </location>
</feature>
<keyword evidence="3" id="KW-1185">Reference proteome</keyword>
<dbReference type="GO" id="GO:0140359">
    <property type="term" value="F:ABC-type transporter activity"/>
    <property type="evidence" value="ECO:0007669"/>
    <property type="project" value="InterPro"/>
</dbReference>
<dbReference type="PANTHER" id="PTHR43471">
    <property type="entry name" value="ABC TRANSPORTER PERMEASE"/>
    <property type="match status" value="1"/>
</dbReference>
<comment type="caution">
    <text evidence="2">The sequence shown here is derived from an EMBL/GenBank/DDBJ whole genome shotgun (WGS) entry which is preliminary data.</text>
</comment>
<sequence>MNYIWKEWLEQSRGKGLWLGLAMVMLTSIFLLMEARSYPDELGFDAFLLSLYDMNIYLVPIFALFISSFSIFQEKELKTSMILLTKKESNRSLLLKKTIAIQTVVIGVFVGWYFVLAIAMKWFLQFQLTSFIYFLVTVVVLLLIFNQLGLFLGNITNTKMQLIGATIFTWFLFVFLIDLAFIQYVPSVSYENVKLFSWLYFLDPLHTLRFFLETSLGLFSLNNMSRLMEKMIWMAPWKFLLIDLAFWMILFFELSILFRSKGEKS</sequence>
<feature type="transmembrane region" description="Helical" evidence="1">
    <location>
        <begin position="239"/>
        <end position="258"/>
    </location>
</feature>
<feature type="transmembrane region" description="Helical" evidence="1">
    <location>
        <begin position="93"/>
        <end position="119"/>
    </location>
</feature>
<reference evidence="2 3" key="1">
    <citation type="submission" date="2013-06" db="EMBL/GenBank/DDBJ databases">
        <title>Whole genome shotgun sequence of Bacillus selenatarsenatis SF-1.</title>
        <authorList>
            <person name="Kuroda M."/>
            <person name="Sei K."/>
            <person name="Yamashita M."/>
            <person name="Ike M."/>
        </authorList>
    </citation>
    <scope>NUCLEOTIDE SEQUENCE [LARGE SCALE GENOMIC DNA]</scope>
    <source>
        <strain evidence="2 3">SF-1</strain>
    </source>
</reference>
<dbReference type="OrthoDB" id="2932044at2"/>
<dbReference type="Pfam" id="PF12679">
    <property type="entry name" value="ABC2_membrane_2"/>
    <property type="match status" value="1"/>
</dbReference>
<proteinExistence type="predicted"/>
<organism evidence="2 3">
    <name type="scientific">Mesobacillus selenatarsenatis (strain DSM 18680 / JCM 14380 / FERM P-15431 / SF-1)</name>
    <dbReference type="NCBI Taxonomy" id="1321606"/>
    <lineage>
        <taxon>Bacteria</taxon>
        <taxon>Bacillati</taxon>
        <taxon>Bacillota</taxon>
        <taxon>Bacilli</taxon>
        <taxon>Bacillales</taxon>
        <taxon>Bacillaceae</taxon>
        <taxon>Mesobacillus</taxon>
    </lineage>
</organism>
<feature type="transmembrane region" description="Helical" evidence="1">
    <location>
        <begin position="131"/>
        <end position="155"/>
    </location>
</feature>
<dbReference type="EMBL" id="BASE01000060">
    <property type="protein sequence ID" value="GAM14567.1"/>
    <property type="molecule type" value="Genomic_DNA"/>
</dbReference>
<dbReference type="Proteomes" id="UP000031014">
    <property type="component" value="Unassembled WGS sequence"/>
</dbReference>
<accession>A0A0A8X694</accession>
<gene>
    <name evidence="2" type="ORF">SAMD00020551_2718</name>
</gene>
<evidence type="ECO:0000313" key="3">
    <source>
        <dbReference type="Proteomes" id="UP000031014"/>
    </source>
</evidence>
<feature type="transmembrane region" description="Helical" evidence="1">
    <location>
        <begin position="16"/>
        <end position="34"/>
    </location>
</feature>
<protein>
    <submittedName>
        <fullName evidence="2">Nitrous oxide reductase maturation transmembrane protein NosY</fullName>
    </submittedName>
</protein>
<evidence type="ECO:0000256" key="1">
    <source>
        <dbReference type="SAM" id="Phobius"/>
    </source>
</evidence>
<dbReference type="STRING" id="1321606.SAMD00020551_2718"/>
<dbReference type="AlphaFoldDB" id="A0A0A8X694"/>